<dbReference type="InterPro" id="IPR009316">
    <property type="entry name" value="COG2"/>
</dbReference>
<dbReference type="AlphaFoldDB" id="A0A8J9UX64"/>
<dbReference type="Pfam" id="PF06148">
    <property type="entry name" value="COG2_N"/>
    <property type="match status" value="1"/>
</dbReference>
<accession>A0A8J9UX64</accession>
<evidence type="ECO:0000256" key="4">
    <source>
        <dbReference type="ARBA" id="ARBA00022448"/>
    </source>
</evidence>
<dbReference type="GO" id="GO:0017119">
    <property type="term" value="C:Golgi transport complex"/>
    <property type="evidence" value="ECO:0007669"/>
    <property type="project" value="TreeGrafter"/>
</dbReference>
<evidence type="ECO:0000259" key="9">
    <source>
        <dbReference type="Pfam" id="PF06148"/>
    </source>
</evidence>
<keyword evidence="6" id="KW-0333">Golgi apparatus</keyword>
<evidence type="ECO:0000256" key="3">
    <source>
        <dbReference type="ARBA" id="ARBA00020977"/>
    </source>
</evidence>
<keyword evidence="7" id="KW-0472">Membrane</keyword>
<comment type="subcellular location">
    <subcellularLocation>
        <location evidence="1">Golgi apparatus membrane</location>
        <topology evidence="1">Peripheral membrane protein</topology>
    </subcellularLocation>
</comment>
<dbReference type="GO" id="GO:0007030">
    <property type="term" value="P:Golgi organization"/>
    <property type="evidence" value="ECO:0007669"/>
    <property type="project" value="InterPro"/>
</dbReference>
<dbReference type="GO" id="GO:0015031">
    <property type="term" value="P:protein transport"/>
    <property type="evidence" value="ECO:0007669"/>
    <property type="project" value="UniProtKB-KW"/>
</dbReference>
<dbReference type="OrthoDB" id="332281at2759"/>
<comment type="similarity">
    <text evidence="2">Belongs to the COG2 family.</text>
</comment>
<feature type="domain" description="Conserved oligomeric Golgi complex subunit 2 N-terminal" evidence="9">
    <location>
        <begin position="12"/>
        <end position="85"/>
    </location>
</feature>
<dbReference type="InterPro" id="IPR024602">
    <property type="entry name" value="COG_su2_N"/>
</dbReference>
<protein>
    <recommendedName>
        <fullName evidence="3">Conserved oligomeric Golgi complex subunit 2</fullName>
    </recommendedName>
    <alternativeName>
        <fullName evidence="8">Component of oligomeric Golgi complex 2</fullName>
    </alternativeName>
</protein>
<dbReference type="PANTHER" id="PTHR12961">
    <property type="entry name" value="CONSERVED OLIGOMERIC GOLGI COMPLEX COMPONENT 2"/>
    <property type="match status" value="1"/>
</dbReference>
<organism evidence="11 12">
    <name type="scientific">Brenthis ino</name>
    <name type="common">lesser marbled fritillary</name>
    <dbReference type="NCBI Taxonomy" id="405034"/>
    <lineage>
        <taxon>Eukaryota</taxon>
        <taxon>Metazoa</taxon>
        <taxon>Ecdysozoa</taxon>
        <taxon>Arthropoda</taxon>
        <taxon>Hexapoda</taxon>
        <taxon>Insecta</taxon>
        <taxon>Pterygota</taxon>
        <taxon>Neoptera</taxon>
        <taxon>Endopterygota</taxon>
        <taxon>Lepidoptera</taxon>
        <taxon>Glossata</taxon>
        <taxon>Ditrysia</taxon>
        <taxon>Papilionoidea</taxon>
        <taxon>Nymphalidae</taxon>
        <taxon>Heliconiinae</taxon>
        <taxon>Argynnini</taxon>
        <taxon>Brenthis</taxon>
    </lineage>
</organism>
<evidence type="ECO:0000256" key="5">
    <source>
        <dbReference type="ARBA" id="ARBA00022927"/>
    </source>
</evidence>
<dbReference type="EMBL" id="OV170227">
    <property type="protein sequence ID" value="CAH0728106.1"/>
    <property type="molecule type" value="Genomic_DNA"/>
</dbReference>
<feature type="non-terminal residue" evidence="11">
    <location>
        <position position="687"/>
    </location>
</feature>
<dbReference type="Pfam" id="PF12022">
    <property type="entry name" value="COG2_C"/>
    <property type="match status" value="1"/>
</dbReference>
<reference evidence="11" key="1">
    <citation type="submission" date="2021-12" db="EMBL/GenBank/DDBJ databases">
        <authorList>
            <person name="Martin H S."/>
        </authorList>
    </citation>
    <scope>NUCLEOTIDE SEQUENCE</scope>
</reference>
<evidence type="ECO:0000256" key="1">
    <source>
        <dbReference type="ARBA" id="ARBA00004395"/>
    </source>
</evidence>
<dbReference type="InterPro" id="IPR024603">
    <property type="entry name" value="COG_complex_COG2_C"/>
</dbReference>
<evidence type="ECO:0000256" key="6">
    <source>
        <dbReference type="ARBA" id="ARBA00023034"/>
    </source>
</evidence>
<evidence type="ECO:0000256" key="2">
    <source>
        <dbReference type="ARBA" id="ARBA00007603"/>
    </source>
</evidence>
<evidence type="ECO:0000313" key="12">
    <source>
        <dbReference type="Proteomes" id="UP000838878"/>
    </source>
</evidence>
<dbReference type="PANTHER" id="PTHR12961:SF0">
    <property type="entry name" value="CONSERVED OLIGOMERIC GOLGI COMPLEX SUBUNIT 2"/>
    <property type="match status" value="1"/>
</dbReference>
<evidence type="ECO:0000256" key="7">
    <source>
        <dbReference type="ARBA" id="ARBA00023136"/>
    </source>
</evidence>
<keyword evidence="4" id="KW-0813">Transport</keyword>
<evidence type="ECO:0000313" key="11">
    <source>
        <dbReference type="EMBL" id="CAH0728106.1"/>
    </source>
</evidence>
<keyword evidence="12" id="KW-1185">Reference proteome</keyword>
<dbReference type="GO" id="GO:0000139">
    <property type="term" value="C:Golgi membrane"/>
    <property type="evidence" value="ECO:0007669"/>
    <property type="project" value="UniProtKB-SubCell"/>
</dbReference>
<feature type="domain" description="COG complex component COG2 C-terminal" evidence="10">
    <location>
        <begin position="363"/>
        <end position="650"/>
    </location>
</feature>
<keyword evidence="5" id="KW-0653">Protein transport</keyword>
<gene>
    <name evidence="11" type="ORF">BINO364_LOCUS13368</name>
</gene>
<name>A0A8J9UX64_9NEOP</name>
<evidence type="ECO:0000259" key="10">
    <source>
        <dbReference type="Pfam" id="PF12022"/>
    </source>
</evidence>
<dbReference type="GO" id="GO:0006891">
    <property type="term" value="P:intra-Golgi vesicle-mediated transport"/>
    <property type="evidence" value="ECO:0007669"/>
    <property type="project" value="TreeGrafter"/>
</dbReference>
<proteinExistence type="inferred from homology"/>
<evidence type="ECO:0000256" key="8">
    <source>
        <dbReference type="ARBA" id="ARBA00031344"/>
    </source>
</evidence>
<sequence length="687" mass="79240">MDFTLPPAPRGLCFDRNDFVKTNFSVDNFLADHQNVASLETMRDDLGIYLKVLRLAMIELINKDYANFVNLCATLIGFDKAIVKIQLPLGQLNDEVLSVKQCLEDAMKELSLWLSQRHALTKKKKILKYYSQTVNCLTTLENILSDISDKKKQEQIIIADRAAMQYNQLKFSISMCDSLIKQEQKKKYNDIGGKLVQTLNELLFQFWNDKNAEHLIKTLLALTTLDRVAETEMLIRKQAVAPLLQDIINEPVLQRSKDGLKGVYNNILSLLNNKLKLLLEATQHSKLTFLSKRYRFLVNCFWCEVENRLEVNLASIFAPGNPQLFYTRYSESINFIKKLEQFCSGEETIKMLHETSEYKSFLRRWNLPVYFQIRFQEIAGGFEASLKKSPTLQNNDGFILLETFKCWNALHDCWSDGIYIEALAHKFWKLSLQLLSRYATWITNICSQACITKAELHGVDRNLIENSISLYVDSSTLIERLPKLLENIESKLHDSKSKEILRESLKPTEELLKGTKNKICESIVNELFEYFNVQLKQVSDIPRLYRKTNRSIPTKPCTYIDVITRTIMEFNENAIKKLDSLFLVDIYNSLFNVMTVSYYKYVEDVLVSVQKTEESLRRLKQIRDSSSQQSSESTGITDGDKIRLQLNVDVVAYAKVAQSLLVNLNSVHKLTELSSMVTEAVKNIDIK</sequence>
<dbReference type="Proteomes" id="UP000838878">
    <property type="component" value="Chromosome 7"/>
</dbReference>